<proteinExistence type="predicted"/>
<evidence type="ECO:0000313" key="1">
    <source>
        <dbReference type="EMBL" id="EEK15897.1"/>
    </source>
</evidence>
<reference evidence="1 2" key="1">
    <citation type="submission" date="2009-04" db="EMBL/GenBank/DDBJ databases">
        <authorList>
            <person name="Sebastian Y."/>
            <person name="Madupu R."/>
            <person name="Durkin A.S."/>
            <person name="Torralba M."/>
            <person name="Methe B."/>
            <person name="Sutton G.G."/>
            <person name="Strausberg R.L."/>
            <person name="Nelson K.E."/>
        </authorList>
    </citation>
    <scope>NUCLEOTIDE SEQUENCE [LARGE SCALE GENOMIC DNA]</scope>
    <source>
        <strain evidence="1 2">60-3</strain>
    </source>
</reference>
<dbReference type="AlphaFoldDB" id="C2MEE1"/>
<accession>C2MEE1</accession>
<sequence length="104" mass="12143">MRPLFHQTDQRSDAHLFFALLAYWVVNTIRCGLKAQGENCYWREIVRRMSTQKLVTTEGVNPLGEKVEMRQCSKPSKQASEIYQKLGLREAPFRKIKICRTQSP</sequence>
<protein>
    <submittedName>
        <fullName evidence="1">Uncharacterized protein</fullName>
    </submittedName>
</protein>
<evidence type="ECO:0000313" key="2">
    <source>
        <dbReference type="Proteomes" id="UP000003303"/>
    </source>
</evidence>
<comment type="caution">
    <text evidence="1">The sequence shown here is derived from an EMBL/GenBank/DDBJ whole genome shotgun (WGS) entry which is preliminary data.</text>
</comment>
<organism evidence="1 2">
    <name type="scientific">Porphyromonas uenonis 60-3</name>
    <dbReference type="NCBI Taxonomy" id="596327"/>
    <lineage>
        <taxon>Bacteria</taxon>
        <taxon>Pseudomonadati</taxon>
        <taxon>Bacteroidota</taxon>
        <taxon>Bacteroidia</taxon>
        <taxon>Bacteroidales</taxon>
        <taxon>Porphyromonadaceae</taxon>
        <taxon>Porphyromonas</taxon>
    </lineage>
</organism>
<keyword evidence="2" id="KW-1185">Reference proteome</keyword>
<dbReference type="eggNOG" id="COG5421">
    <property type="taxonomic scope" value="Bacteria"/>
</dbReference>
<gene>
    <name evidence="1" type="ORF">PORUE0001_0755</name>
</gene>
<dbReference type="EMBL" id="ACLR01000232">
    <property type="protein sequence ID" value="EEK15897.1"/>
    <property type="molecule type" value="Genomic_DNA"/>
</dbReference>
<dbReference type="STRING" id="596327.PORUE0001_0755"/>
<dbReference type="Proteomes" id="UP000003303">
    <property type="component" value="Unassembled WGS sequence"/>
</dbReference>
<name>C2MEE1_9PORP</name>